<dbReference type="OrthoDB" id="423921at2"/>
<dbReference type="Gene3D" id="3.40.630.30">
    <property type="match status" value="1"/>
</dbReference>
<dbReference type="GO" id="GO:0016747">
    <property type="term" value="F:acyltransferase activity, transferring groups other than amino-acyl groups"/>
    <property type="evidence" value="ECO:0007669"/>
    <property type="project" value="InterPro"/>
</dbReference>
<proteinExistence type="predicted"/>
<dbReference type="Pfam" id="PF00583">
    <property type="entry name" value="Acetyltransf_1"/>
    <property type="match status" value="1"/>
</dbReference>
<comment type="caution">
    <text evidence="2">The sequence shown here is derived from an EMBL/GenBank/DDBJ whole genome shotgun (WGS) entry which is preliminary data.</text>
</comment>
<accession>A0A174DH83</accession>
<gene>
    <name evidence="2" type="ORF">CP373A1_05600</name>
</gene>
<name>A0A174DH83_9CLOT</name>
<evidence type="ECO:0000313" key="2">
    <source>
        <dbReference type="EMBL" id="OBY11424.1"/>
    </source>
</evidence>
<sequence>MVKRVQMSKNLAKEITSWKYEDECGIYNLPSWEQMKINNYALCDDTLRKELYNAYLNSNDELIGFTRIDNFPTDIVIGIGVKPNKCGKGIGEEILKMTIDMCKMKYGDKPIKLQVATWNQRAINCYRNVGFTSIKTYMDEDLELIEMEYL</sequence>
<dbReference type="SUPFAM" id="SSF55729">
    <property type="entry name" value="Acyl-CoA N-acyltransferases (Nat)"/>
    <property type="match status" value="1"/>
</dbReference>
<dbReference type="PROSITE" id="PS51186">
    <property type="entry name" value="GNAT"/>
    <property type="match status" value="1"/>
</dbReference>
<protein>
    <recommendedName>
        <fullName evidence="1">N-acetyltransferase domain-containing protein</fullName>
    </recommendedName>
</protein>
<feature type="domain" description="N-acetyltransferase" evidence="1">
    <location>
        <begin position="13"/>
        <end position="150"/>
    </location>
</feature>
<evidence type="ECO:0000259" key="1">
    <source>
        <dbReference type="PROSITE" id="PS51186"/>
    </source>
</evidence>
<reference evidence="2 3" key="1">
    <citation type="submission" date="2016-06" db="EMBL/GenBank/DDBJ databases">
        <authorList>
            <person name="Kjaerup R.B."/>
            <person name="Dalgaard T.S."/>
            <person name="Juul-Madsen H.R."/>
        </authorList>
    </citation>
    <scope>NUCLEOTIDE SEQUENCE [LARGE SCALE GENOMIC DNA]</scope>
    <source>
        <strain evidence="2 3">373-A1</strain>
    </source>
</reference>
<organism evidence="2 3">
    <name type="scientific">Clostridium paraputrificum</name>
    <dbReference type="NCBI Taxonomy" id="29363"/>
    <lineage>
        <taxon>Bacteria</taxon>
        <taxon>Bacillati</taxon>
        <taxon>Bacillota</taxon>
        <taxon>Clostridia</taxon>
        <taxon>Eubacteriales</taxon>
        <taxon>Clostridiaceae</taxon>
        <taxon>Clostridium</taxon>
    </lineage>
</organism>
<keyword evidence="3" id="KW-1185">Reference proteome</keyword>
<dbReference type="Proteomes" id="UP000092714">
    <property type="component" value="Unassembled WGS sequence"/>
</dbReference>
<dbReference type="eggNOG" id="COG1670">
    <property type="taxonomic scope" value="Bacteria"/>
</dbReference>
<dbReference type="RefSeq" id="WP_027098472.1">
    <property type="nucleotide sequence ID" value="NZ_CYZW01000004.1"/>
</dbReference>
<dbReference type="InterPro" id="IPR000182">
    <property type="entry name" value="GNAT_dom"/>
</dbReference>
<evidence type="ECO:0000313" key="3">
    <source>
        <dbReference type="Proteomes" id="UP000092714"/>
    </source>
</evidence>
<dbReference type="EMBL" id="MAPZ01000014">
    <property type="protein sequence ID" value="OBY11424.1"/>
    <property type="molecule type" value="Genomic_DNA"/>
</dbReference>
<dbReference type="InterPro" id="IPR016181">
    <property type="entry name" value="Acyl_CoA_acyltransferase"/>
</dbReference>
<dbReference type="AlphaFoldDB" id="A0A174DH83"/>